<evidence type="ECO:0000313" key="6">
    <source>
        <dbReference type="Proteomes" id="UP001217417"/>
    </source>
</evidence>
<evidence type="ECO:0000259" key="4">
    <source>
        <dbReference type="SMART" id="SM00385"/>
    </source>
</evidence>
<name>A0AAD7VQ71_9ASCO</name>
<evidence type="ECO:0000256" key="1">
    <source>
        <dbReference type="ARBA" id="ARBA00023127"/>
    </source>
</evidence>
<dbReference type="InterPro" id="IPR036915">
    <property type="entry name" value="Cyclin-like_sf"/>
</dbReference>
<comment type="caution">
    <text evidence="5">The sequence shown here is derived from an EMBL/GenBank/DDBJ whole genome shotgun (WGS) entry which is preliminary data.</text>
</comment>
<dbReference type="GO" id="GO:0006357">
    <property type="term" value="P:regulation of transcription by RNA polymerase II"/>
    <property type="evidence" value="ECO:0007669"/>
    <property type="project" value="InterPro"/>
</dbReference>
<feature type="domain" description="Cyclin-like" evidence="4">
    <location>
        <begin position="68"/>
        <end position="168"/>
    </location>
</feature>
<dbReference type="CDD" id="cd20546">
    <property type="entry name" value="CYCLIN_SpCG1C_ScCTK2-like_rpt2"/>
    <property type="match status" value="1"/>
</dbReference>
<dbReference type="Proteomes" id="UP001217417">
    <property type="component" value="Unassembled WGS sequence"/>
</dbReference>
<dbReference type="Gene3D" id="1.10.472.10">
    <property type="entry name" value="Cyclin-like"/>
    <property type="match status" value="2"/>
</dbReference>
<evidence type="ECO:0000313" key="5">
    <source>
        <dbReference type="EMBL" id="KAJ8098602.1"/>
    </source>
</evidence>
<proteinExistence type="inferred from homology"/>
<dbReference type="InterPro" id="IPR043198">
    <property type="entry name" value="Cyclin/Ssn8"/>
</dbReference>
<accession>A0AAD7VQ71</accession>
<comment type="similarity">
    <text evidence="2">Belongs to the cyclin family.</text>
</comment>
<dbReference type="CDD" id="cd20545">
    <property type="entry name" value="CYCLIN_SpCG1C-like_rpt1"/>
    <property type="match status" value="1"/>
</dbReference>
<dbReference type="PANTHER" id="PTHR10026">
    <property type="entry name" value="CYCLIN"/>
    <property type="match status" value="1"/>
</dbReference>
<reference evidence="5" key="1">
    <citation type="submission" date="2023-03" db="EMBL/GenBank/DDBJ databases">
        <title>Near-Complete genome sequence of Lipomyces tetrasporous NRRL Y-64009, an oleaginous yeast capable of growing on lignocellulosic hydrolysates.</title>
        <authorList>
            <consortium name="Lawrence Berkeley National Laboratory"/>
            <person name="Jagtap S.S."/>
            <person name="Liu J.-J."/>
            <person name="Walukiewicz H.E."/>
            <person name="Pangilinan J."/>
            <person name="Lipzen A."/>
            <person name="Ahrendt S."/>
            <person name="Koriabine M."/>
            <person name="Cobaugh K."/>
            <person name="Salamov A."/>
            <person name="Yoshinaga Y."/>
            <person name="Ng V."/>
            <person name="Daum C."/>
            <person name="Grigoriev I.V."/>
            <person name="Slininger P.J."/>
            <person name="Dien B.S."/>
            <person name="Jin Y.-S."/>
            <person name="Rao C.V."/>
        </authorList>
    </citation>
    <scope>NUCLEOTIDE SEQUENCE</scope>
    <source>
        <strain evidence="5">NRRL Y-64009</strain>
    </source>
</reference>
<keyword evidence="1 2" id="KW-0195">Cyclin</keyword>
<dbReference type="SUPFAM" id="SSF47954">
    <property type="entry name" value="Cyclin-like"/>
    <property type="match status" value="2"/>
</dbReference>
<dbReference type="InterPro" id="IPR006671">
    <property type="entry name" value="Cyclin_N"/>
</dbReference>
<evidence type="ECO:0000256" key="2">
    <source>
        <dbReference type="RuleBase" id="RU000383"/>
    </source>
</evidence>
<keyword evidence="6" id="KW-1185">Reference proteome</keyword>
<sequence>MAYSSVSQSNYPSPRPDAVRGSSGSDILWVQQRHTSWVFQPDEFKQTPSSRDGIPFDNEMMMRSKGVSFLALVGMHLQLPQPTLYVAATMFHRFYMKFSIKRHHYYDIGATCIFLSTKVEETNRKLKDIVVACCRVAQKNDKLEIDQQSKEYWRWRDIILFNEELLLEALCFDLAIENPYNILIHYTRKFVKDDKDRIALTKSAWAFVNDSARTTLCLRYPPRVLAAAALYCASTICHVTVLPVEYGRMWWDEIDVTIGDIKAACNIMADLYESSPSRAGEQKYTRQH</sequence>
<gene>
    <name evidence="5" type="ORF">POJ06DRAFT_257475</name>
</gene>
<dbReference type="Pfam" id="PF00134">
    <property type="entry name" value="Cyclin_N"/>
    <property type="match status" value="1"/>
</dbReference>
<dbReference type="GO" id="GO:0016538">
    <property type="term" value="F:cyclin-dependent protein serine/threonine kinase regulator activity"/>
    <property type="evidence" value="ECO:0007669"/>
    <property type="project" value="InterPro"/>
</dbReference>
<protein>
    <submittedName>
        <fullName evidence="5">Cyclin-like protein</fullName>
    </submittedName>
</protein>
<dbReference type="AlphaFoldDB" id="A0AAD7VQ71"/>
<dbReference type="InterPro" id="IPR013763">
    <property type="entry name" value="Cyclin-like_dom"/>
</dbReference>
<dbReference type="SMART" id="SM00385">
    <property type="entry name" value="CYCLIN"/>
    <property type="match status" value="2"/>
</dbReference>
<dbReference type="GeneID" id="80883313"/>
<dbReference type="EMBL" id="JARPMG010000008">
    <property type="protein sequence ID" value="KAJ8098602.1"/>
    <property type="molecule type" value="Genomic_DNA"/>
</dbReference>
<feature type="region of interest" description="Disordered" evidence="3">
    <location>
        <begin position="1"/>
        <end position="23"/>
    </location>
</feature>
<feature type="compositionally biased region" description="Polar residues" evidence="3">
    <location>
        <begin position="1"/>
        <end position="12"/>
    </location>
</feature>
<feature type="domain" description="Cyclin-like" evidence="4">
    <location>
        <begin position="185"/>
        <end position="270"/>
    </location>
</feature>
<dbReference type="RefSeq" id="XP_056042052.1">
    <property type="nucleotide sequence ID" value="XM_056188147.1"/>
</dbReference>
<dbReference type="InterPro" id="IPR004367">
    <property type="entry name" value="Cyclin_C-dom"/>
</dbReference>
<evidence type="ECO:0000256" key="3">
    <source>
        <dbReference type="SAM" id="MobiDB-lite"/>
    </source>
</evidence>
<organism evidence="5 6">
    <name type="scientific">Lipomyces tetrasporus</name>
    <dbReference type="NCBI Taxonomy" id="54092"/>
    <lineage>
        <taxon>Eukaryota</taxon>
        <taxon>Fungi</taxon>
        <taxon>Dikarya</taxon>
        <taxon>Ascomycota</taxon>
        <taxon>Saccharomycotina</taxon>
        <taxon>Lipomycetes</taxon>
        <taxon>Lipomycetales</taxon>
        <taxon>Lipomycetaceae</taxon>
        <taxon>Lipomyces</taxon>
    </lineage>
</organism>
<dbReference type="Pfam" id="PF02984">
    <property type="entry name" value="Cyclin_C"/>
    <property type="match status" value="1"/>
</dbReference>